<dbReference type="Pfam" id="PF00269">
    <property type="entry name" value="SASP"/>
    <property type="match status" value="1"/>
</dbReference>
<evidence type="ECO:0000256" key="1">
    <source>
        <dbReference type="ARBA" id="ARBA00005442"/>
    </source>
</evidence>
<dbReference type="Gene3D" id="6.10.10.80">
    <property type="entry name" value="Small, acid-soluble spore protein, alpha/beta type-like"/>
    <property type="match status" value="1"/>
</dbReference>
<evidence type="ECO:0000256" key="2">
    <source>
        <dbReference type="ARBA" id="ARBA00023125"/>
    </source>
</evidence>
<dbReference type="AlphaFoldDB" id="A0A645BIY2"/>
<dbReference type="GO" id="GO:0006265">
    <property type="term" value="P:DNA topological change"/>
    <property type="evidence" value="ECO:0007669"/>
    <property type="project" value="InterPro"/>
</dbReference>
<dbReference type="InterPro" id="IPR018126">
    <property type="entry name" value="SASP_alpha/beta-type_CS"/>
</dbReference>
<sequence length="69" mass="7861">MKNTKGKEKPLFDLSTFEGRMKFEIAEELGLTEKIKKTGWKSLTSRESGAIGGKLSSKKRAMRKREENI</sequence>
<dbReference type="EMBL" id="VSSQ01020406">
    <property type="protein sequence ID" value="MPM65232.1"/>
    <property type="molecule type" value="Genomic_DNA"/>
</dbReference>
<comment type="caution">
    <text evidence="4">The sequence shown here is derived from an EMBL/GenBank/DDBJ whole genome shotgun (WGS) entry which is preliminary data.</text>
</comment>
<name>A0A645BIY2_9ZZZZ</name>
<evidence type="ECO:0000313" key="4">
    <source>
        <dbReference type="EMBL" id="MPM65232.1"/>
    </source>
</evidence>
<dbReference type="InterPro" id="IPR038300">
    <property type="entry name" value="SASP_sf_alpha/beta"/>
</dbReference>
<organism evidence="4">
    <name type="scientific">bioreactor metagenome</name>
    <dbReference type="NCBI Taxonomy" id="1076179"/>
    <lineage>
        <taxon>unclassified sequences</taxon>
        <taxon>metagenomes</taxon>
        <taxon>ecological metagenomes</taxon>
    </lineage>
</organism>
<gene>
    <name evidence="4" type="ORF">SDC9_112127</name>
</gene>
<dbReference type="PROSITE" id="PS00304">
    <property type="entry name" value="SASP_1"/>
    <property type="match status" value="1"/>
</dbReference>
<accession>A0A645BIY2</accession>
<proteinExistence type="inferred from homology"/>
<comment type="similarity">
    <text evidence="1">Belongs to the alpha/beta-type SASP family.</text>
</comment>
<dbReference type="InterPro" id="IPR001448">
    <property type="entry name" value="SASP_alpha/beta-type"/>
</dbReference>
<evidence type="ECO:0000256" key="3">
    <source>
        <dbReference type="SAM" id="MobiDB-lite"/>
    </source>
</evidence>
<dbReference type="GO" id="GO:0003690">
    <property type="term" value="F:double-stranded DNA binding"/>
    <property type="evidence" value="ECO:0007669"/>
    <property type="project" value="InterPro"/>
</dbReference>
<evidence type="ECO:0008006" key="5">
    <source>
        <dbReference type="Google" id="ProtNLM"/>
    </source>
</evidence>
<protein>
    <recommendedName>
        <fullName evidence="5">Small, acid-soluble spore protein, alpha/beta type</fullName>
    </recommendedName>
</protein>
<keyword evidence="2" id="KW-0238">DNA-binding</keyword>
<feature type="region of interest" description="Disordered" evidence="3">
    <location>
        <begin position="46"/>
        <end position="69"/>
    </location>
</feature>
<reference evidence="4" key="1">
    <citation type="submission" date="2019-08" db="EMBL/GenBank/DDBJ databases">
        <authorList>
            <person name="Kucharzyk K."/>
            <person name="Murdoch R.W."/>
            <person name="Higgins S."/>
            <person name="Loffler F."/>
        </authorList>
    </citation>
    <scope>NUCLEOTIDE SEQUENCE</scope>
</reference>